<proteinExistence type="predicted"/>
<organism evidence="1 2">
    <name type="scientific">Methanosarcina mazei Tuc01</name>
    <dbReference type="NCBI Taxonomy" id="1236903"/>
    <lineage>
        <taxon>Archaea</taxon>
        <taxon>Methanobacteriati</taxon>
        <taxon>Methanobacteriota</taxon>
        <taxon>Stenosarchaea group</taxon>
        <taxon>Methanomicrobia</taxon>
        <taxon>Methanosarcinales</taxon>
        <taxon>Methanosarcinaceae</taxon>
        <taxon>Methanosarcina</taxon>
    </lineage>
</organism>
<dbReference type="EMBL" id="CP004144">
    <property type="protein sequence ID" value="AGF96097.1"/>
    <property type="molecule type" value="Genomic_DNA"/>
</dbReference>
<dbReference type="KEGG" id="mmaz:MmTuc01_0684"/>
<dbReference type="HOGENOM" id="CLU_3263794_0_0_2"/>
<reference evidence="1 2" key="1">
    <citation type="journal article" date="2013" name="Genome Announc.">
        <title>Complete Genome of a Methanosarcina mazei Strain Isolated from Sediment Samples from an Amazonian Flooded Area.</title>
        <authorList>
            <person name="Assis das Gracas D."/>
            <person name="Thiago Juca Ramos R."/>
            <person name="Vieira Araujo A.C."/>
            <person name="Zahlouth R."/>
            <person name="Ribeiro Carneiro A."/>
            <person name="Souza Lopes T."/>
            <person name="Azevedo Barauna R."/>
            <person name="Azevedo V."/>
            <person name="Cruz Schneider M.P."/>
            <person name="Pellizari V.H."/>
            <person name="Silva A."/>
        </authorList>
    </citation>
    <scope>NUCLEOTIDE SEQUENCE [LARGE SCALE GENOMIC DNA]</scope>
    <source>
        <strain evidence="1 2">Tuc01</strain>
    </source>
</reference>
<dbReference type="BioCyc" id="MMAZ1236903:G139K-649-MONOMER"/>
<sequence length="41" mass="4781">MSGQNKSQKSMELQRFLEEEIFEIGVSGTLKTRRNPHPYIT</sequence>
<name>M1P6R2_METMZ</name>
<dbReference type="AlphaFoldDB" id="M1P6R2"/>
<evidence type="ECO:0000313" key="1">
    <source>
        <dbReference type="EMBL" id="AGF96097.1"/>
    </source>
</evidence>
<accession>M1P6R2</accession>
<gene>
    <name evidence="1" type="ORF">MmTuc01_0684</name>
</gene>
<protein>
    <submittedName>
        <fullName evidence="1">Uncharacterized protein</fullName>
    </submittedName>
</protein>
<dbReference type="Proteomes" id="UP000011718">
    <property type="component" value="Chromosome"/>
</dbReference>
<evidence type="ECO:0000313" key="2">
    <source>
        <dbReference type="Proteomes" id="UP000011718"/>
    </source>
</evidence>